<dbReference type="Pfam" id="PF14155">
    <property type="entry name" value="DUF4307"/>
    <property type="match status" value="1"/>
</dbReference>
<dbReference type="Proteomes" id="UP000462152">
    <property type="component" value="Unassembled WGS sequence"/>
</dbReference>
<reference evidence="1 2" key="1">
    <citation type="submission" date="2019-12" db="EMBL/GenBank/DDBJ databases">
        <authorList>
            <person name="Li J."/>
            <person name="Shi Y."/>
            <person name="Xu G."/>
            <person name="Xiao D."/>
            <person name="Ran X."/>
        </authorList>
    </citation>
    <scope>NUCLEOTIDE SEQUENCE [LARGE SCALE GENOMIC DNA]</scope>
    <source>
        <strain evidence="1 2">JCM 15915</strain>
    </source>
</reference>
<dbReference type="AlphaFoldDB" id="A0A7K1LIR6"/>
<dbReference type="EMBL" id="WOGT01000003">
    <property type="protein sequence ID" value="MUN54933.1"/>
    <property type="molecule type" value="Genomic_DNA"/>
</dbReference>
<name>A0A7K1LIR6_9MICC</name>
<dbReference type="OrthoDB" id="4793644at2"/>
<evidence type="ECO:0000313" key="2">
    <source>
        <dbReference type="Proteomes" id="UP000462152"/>
    </source>
</evidence>
<dbReference type="InterPro" id="IPR025443">
    <property type="entry name" value="DUF4307"/>
</dbReference>
<proteinExistence type="predicted"/>
<sequence>MAFVAWLAYGNSHAPSYKEVSFDDSRADSVTMDFELTKDDNETVTCAIQALNDQHAIVGWKEITIGKVPADQLSNDTSSHRVNLRTTSQAHTATVESCWSAG</sequence>
<organism evidence="1 2">
    <name type="scientific">Rothia koreensis</name>
    <dbReference type="NCBI Taxonomy" id="592378"/>
    <lineage>
        <taxon>Bacteria</taxon>
        <taxon>Bacillati</taxon>
        <taxon>Actinomycetota</taxon>
        <taxon>Actinomycetes</taxon>
        <taxon>Micrococcales</taxon>
        <taxon>Micrococcaceae</taxon>
        <taxon>Rothia</taxon>
    </lineage>
</organism>
<keyword evidence="2" id="KW-1185">Reference proteome</keyword>
<comment type="caution">
    <text evidence="1">The sequence shown here is derived from an EMBL/GenBank/DDBJ whole genome shotgun (WGS) entry which is preliminary data.</text>
</comment>
<accession>A0A7K1LIR6</accession>
<gene>
    <name evidence="1" type="ORF">GMA10_06860</name>
</gene>
<evidence type="ECO:0000313" key="1">
    <source>
        <dbReference type="EMBL" id="MUN54933.1"/>
    </source>
</evidence>
<protein>
    <submittedName>
        <fullName evidence="1">DUF4307 domain-containing protein</fullName>
    </submittedName>
</protein>